<comment type="caution">
    <text evidence="5">The sequence shown here is derived from an EMBL/GenBank/DDBJ whole genome shotgun (WGS) entry which is preliminary data.</text>
</comment>
<evidence type="ECO:0000259" key="4">
    <source>
        <dbReference type="PROSITE" id="PS50893"/>
    </source>
</evidence>
<dbReference type="RefSeq" id="WP_016524399.1">
    <property type="nucleotide sequence ID" value="NZ_KE332518.1"/>
</dbReference>
<dbReference type="InterPro" id="IPR003439">
    <property type="entry name" value="ABC_transporter-like_ATP-bd"/>
</dbReference>
<reference evidence="5 6" key="1">
    <citation type="submission" date="2013-04" db="EMBL/GenBank/DDBJ databases">
        <title>The Genome Sequence of Treponema maltophilum ATCC 51939.</title>
        <authorList>
            <consortium name="The Broad Institute Genomics Platform"/>
            <person name="Earl A."/>
            <person name="Ward D."/>
            <person name="Feldgarden M."/>
            <person name="Gevers D."/>
            <person name="Leonetti C."/>
            <person name="Blanton J.M."/>
            <person name="Dewhirst F.E."/>
            <person name="Izard J."/>
            <person name="Walker B."/>
            <person name="Young S."/>
            <person name="Zeng Q."/>
            <person name="Gargeya S."/>
            <person name="Fitzgerald M."/>
            <person name="Haas B."/>
            <person name="Abouelleil A."/>
            <person name="Allen A.W."/>
            <person name="Alvarado L."/>
            <person name="Arachchi H.M."/>
            <person name="Berlin A.M."/>
            <person name="Chapman S.B."/>
            <person name="Gainer-Dewar J."/>
            <person name="Goldberg J."/>
            <person name="Griggs A."/>
            <person name="Gujja S."/>
            <person name="Hansen M."/>
            <person name="Howarth C."/>
            <person name="Imamovic A."/>
            <person name="Ireland A."/>
            <person name="Larimer J."/>
            <person name="McCowan C."/>
            <person name="Murphy C."/>
            <person name="Pearson M."/>
            <person name="Poon T.W."/>
            <person name="Priest M."/>
            <person name="Roberts A."/>
            <person name="Saif S."/>
            <person name="Shea T."/>
            <person name="Sisk P."/>
            <person name="Sykes S."/>
            <person name="Wortman J."/>
            <person name="Nusbaum C."/>
            <person name="Birren B."/>
        </authorList>
    </citation>
    <scope>NUCLEOTIDE SEQUENCE [LARGE SCALE GENOMIC DNA]</scope>
    <source>
        <strain evidence="5 6">ATCC 51939</strain>
    </source>
</reference>
<feature type="domain" description="ABC transporter" evidence="4">
    <location>
        <begin position="12"/>
        <end position="244"/>
    </location>
</feature>
<dbReference type="HOGENOM" id="CLU_000604_92_0_12"/>
<dbReference type="GO" id="GO:0005524">
    <property type="term" value="F:ATP binding"/>
    <property type="evidence" value="ECO:0007669"/>
    <property type="project" value="UniProtKB-KW"/>
</dbReference>
<keyword evidence="6" id="KW-1185">Reference proteome</keyword>
<dbReference type="SUPFAM" id="SSF52540">
    <property type="entry name" value="P-loop containing nucleoside triphosphate hydrolases"/>
    <property type="match status" value="2"/>
</dbReference>
<dbReference type="EMBL" id="ATFF01000002">
    <property type="protein sequence ID" value="EPF32102.1"/>
    <property type="molecule type" value="Genomic_DNA"/>
</dbReference>
<sequence length="505" mass="54435">MKPIVQRSAKCLSVSNVCKSYGNKTVLKNITCDFPAGNFFALLGENGAGKSTLASLICSEKSADSGTILFTGIKTCTLVHQRPLLADSLTVGDNIMLGSEPVCSLPFLKNVKTDFIDFSAAHKKIEDVLHLWNIDADIGVKASSLSAAERFYAAFAASAYKNPDVFILDEPGSVLNETQKHALYPALRNFARSGRIVILITHQMSDALEYADSLVLLRAGKEAVCMSVGNKEKTGKAVQDVLYGGKTEVQTKAAPPFAGTPVKAAQNEDEDENKNTGAPVRQNPDCAQAVLSVEHLSCAPSQGGALNDIGFKVYARKITCIYGHRANGLETLENLITGMKNYAYTGTVAVNGKAVKLSPRLLRDAGCGIVPFNRTFRGSDPELSVEQILTVHLKPADKIKNADYARCLIERAGITIGTDEKASALSGGMLQRLIIERETAENRKLLILSEPERGLDSRAVQALSERLRSLAESGTAVLLFISAGNPDVFPGDYRFFLRGGRLYEA</sequence>
<gene>
    <name evidence="5" type="ORF">HMPREF9194_00090</name>
</gene>
<proteinExistence type="predicted"/>
<evidence type="ECO:0000313" key="5">
    <source>
        <dbReference type="EMBL" id="EPF32102.1"/>
    </source>
</evidence>
<keyword evidence="1" id="KW-0547">Nucleotide-binding</keyword>
<dbReference type="SMART" id="SM00382">
    <property type="entry name" value="AAA"/>
    <property type="match status" value="1"/>
</dbReference>
<dbReference type="InterPro" id="IPR050107">
    <property type="entry name" value="ABC_carbohydrate_import_ATPase"/>
</dbReference>
<dbReference type="AlphaFoldDB" id="S3KIN9"/>
<dbReference type="Gene3D" id="3.40.50.300">
    <property type="entry name" value="P-loop containing nucleotide triphosphate hydrolases"/>
    <property type="match status" value="2"/>
</dbReference>
<dbReference type="eggNOG" id="COG3845">
    <property type="taxonomic scope" value="Bacteria"/>
</dbReference>
<protein>
    <recommendedName>
        <fullName evidence="4">ABC transporter domain-containing protein</fullName>
    </recommendedName>
</protein>
<dbReference type="STRING" id="1125699.HMPREF9194_00090"/>
<dbReference type="PANTHER" id="PTHR43790">
    <property type="entry name" value="CARBOHYDRATE TRANSPORT ATP-BINDING PROTEIN MG119-RELATED"/>
    <property type="match status" value="1"/>
</dbReference>
<dbReference type="InterPro" id="IPR003593">
    <property type="entry name" value="AAA+_ATPase"/>
</dbReference>
<organism evidence="5 6">
    <name type="scientific">Treponema maltophilum ATCC 51939</name>
    <dbReference type="NCBI Taxonomy" id="1125699"/>
    <lineage>
        <taxon>Bacteria</taxon>
        <taxon>Pseudomonadati</taxon>
        <taxon>Spirochaetota</taxon>
        <taxon>Spirochaetia</taxon>
        <taxon>Spirochaetales</taxon>
        <taxon>Treponemataceae</taxon>
        <taxon>Treponema</taxon>
    </lineage>
</organism>
<accession>S3KIN9</accession>
<evidence type="ECO:0000313" key="6">
    <source>
        <dbReference type="Proteomes" id="UP000014541"/>
    </source>
</evidence>
<dbReference type="InterPro" id="IPR027417">
    <property type="entry name" value="P-loop_NTPase"/>
</dbReference>
<dbReference type="Proteomes" id="UP000014541">
    <property type="component" value="Unassembled WGS sequence"/>
</dbReference>
<dbReference type="PROSITE" id="PS50893">
    <property type="entry name" value="ABC_TRANSPORTER_2"/>
    <property type="match status" value="1"/>
</dbReference>
<dbReference type="PANTHER" id="PTHR43790:SF4">
    <property type="entry name" value="GUANOSINE IMPORT ATP-BINDING PROTEIN NUPO"/>
    <property type="match status" value="1"/>
</dbReference>
<dbReference type="PATRIC" id="fig|1125699.3.peg.89"/>
<evidence type="ECO:0000256" key="2">
    <source>
        <dbReference type="ARBA" id="ARBA00022840"/>
    </source>
</evidence>
<evidence type="ECO:0000256" key="3">
    <source>
        <dbReference type="SAM" id="MobiDB-lite"/>
    </source>
</evidence>
<dbReference type="GO" id="GO:0016887">
    <property type="term" value="F:ATP hydrolysis activity"/>
    <property type="evidence" value="ECO:0007669"/>
    <property type="project" value="InterPro"/>
</dbReference>
<dbReference type="OrthoDB" id="304830at2"/>
<evidence type="ECO:0000256" key="1">
    <source>
        <dbReference type="ARBA" id="ARBA00022741"/>
    </source>
</evidence>
<name>S3KIN9_TREMA</name>
<dbReference type="Pfam" id="PF00005">
    <property type="entry name" value="ABC_tran"/>
    <property type="match status" value="2"/>
</dbReference>
<feature type="region of interest" description="Disordered" evidence="3">
    <location>
        <begin position="255"/>
        <end position="281"/>
    </location>
</feature>
<keyword evidence="2" id="KW-0067">ATP-binding</keyword>